<organism evidence="1 2">
    <name type="scientific">Nematostella vectensis</name>
    <name type="common">Starlet sea anemone</name>
    <dbReference type="NCBI Taxonomy" id="45351"/>
    <lineage>
        <taxon>Eukaryota</taxon>
        <taxon>Metazoa</taxon>
        <taxon>Cnidaria</taxon>
        <taxon>Anthozoa</taxon>
        <taxon>Hexacorallia</taxon>
        <taxon>Actiniaria</taxon>
        <taxon>Edwardsiidae</taxon>
        <taxon>Nematostella</taxon>
    </lineage>
</organism>
<gene>
    <name evidence="1" type="ORF">NEMVEDRAFT_v1g240015</name>
</gene>
<dbReference type="HOGENOM" id="CLU_1344686_0_0_1"/>
<dbReference type="eggNOG" id="ENOG502SWEH">
    <property type="taxonomic scope" value="Eukaryota"/>
</dbReference>
<evidence type="ECO:0000313" key="1">
    <source>
        <dbReference type="EMBL" id="EDO46202.1"/>
    </source>
</evidence>
<keyword evidence="2" id="KW-1185">Reference proteome</keyword>
<dbReference type="AlphaFoldDB" id="A7RQP9"/>
<protein>
    <submittedName>
        <fullName evidence="1">Uncharacterized protein</fullName>
    </submittedName>
</protein>
<evidence type="ECO:0000313" key="2">
    <source>
        <dbReference type="Proteomes" id="UP000001593"/>
    </source>
</evidence>
<dbReference type="InParanoid" id="A7RQP9"/>
<dbReference type="EMBL" id="DS469529">
    <property type="protein sequence ID" value="EDO46202.1"/>
    <property type="molecule type" value="Genomic_DNA"/>
</dbReference>
<accession>A7RQP9</accession>
<proteinExistence type="predicted"/>
<reference evidence="1 2" key="1">
    <citation type="journal article" date="2007" name="Science">
        <title>Sea anemone genome reveals ancestral eumetazoan gene repertoire and genomic organization.</title>
        <authorList>
            <person name="Putnam N.H."/>
            <person name="Srivastava M."/>
            <person name="Hellsten U."/>
            <person name="Dirks B."/>
            <person name="Chapman J."/>
            <person name="Salamov A."/>
            <person name="Terry A."/>
            <person name="Shapiro H."/>
            <person name="Lindquist E."/>
            <person name="Kapitonov V.V."/>
            <person name="Jurka J."/>
            <person name="Genikhovich G."/>
            <person name="Grigoriev I.V."/>
            <person name="Lucas S.M."/>
            <person name="Steele R.E."/>
            <person name="Finnerty J.R."/>
            <person name="Technau U."/>
            <person name="Martindale M.Q."/>
            <person name="Rokhsar D.S."/>
        </authorList>
    </citation>
    <scope>NUCLEOTIDE SEQUENCE [LARGE SCALE GENOMIC DNA]</scope>
    <source>
        <strain evidence="2">CH2 X CH6</strain>
    </source>
</reference>
<name>A7RQP9_NEMVE</name>
<dbReference type="Proteomes" id="UP000001593">
    <property type="component" value="Unassembled WGS sequence"/>
</dbReference>
<sequence>MVALDWLRIFRNLGNLNKIREWLLSVIGLRDPKDDSPRRTYDFGEEVTAWRVKLRRESYLMPTDKRPLCSIDRKELDPQLVDFEQTLMSNRYNLLVDKMVKGKERRDIMIRPLYVTKEERSNAEDLSNLSKAALLIRIADKIVLISTDVLKDDFKDKLHCFKRRVDATKKETLVSFCEEVEYELEQQLVLESACHIEKVSVSEG</sequence>
<dbReference type="KEGG" id="nve:5518250"/>